<feature type="region of interest" description="Disordered" evidence="1">
    <location>
        <begin position="1"/>
        <end position="23"/>
    </location>
</feature>
<dbReference type="InterPro" id="IPR010296">
    <property type="entry name" value="DUF899_thioredox"/>
</dbReference>
<protein>
    <submittedName>
        <fullName evidence="2">DUF899 domain-containing protein</fullName>
    </submittedName>
</protein>
<name>A0A9Q9DBK0_ENSAD</name>
<keyword evidence="2" id="KW-0614">Plasmid</keyword>
<feature type="compositionally biased region" description="Basic and acidic residues" evidence="1">
    <location>
        <begin position="1"/>
        <end position="12"/>
    </location>
</feature>
<evidence type="ECO:0000256" key="1">
    <source>
        <dbReference type="SAM" id="MobiDB-lite"/>
    </source>
</evidence>
<organism evidence="2 3">
    <name type="scientific">Ensifer adhaerens</name>
    <name type="common">Sinorhizobium morelense</name>
    <dbReference type="NCBI Taxonomy" id="106592"/>
    <lineage>
        <taxon>Bacteria</taxon>
        <taxon>Pseudomonadati</taxon>
        <taxon>Pseudomonadota</taxon>
        <taxon>Alphaproteobacteria</taxon>
        <taxon>Hyphomicrobiales</taxon>
        <taxon>Rhizobiaceae</taxon>
        <taxon>Sinorhizobium/Ensifer group</taxon>
        <taxon>Ensifer</taxon>
    </lineage>
</organism>
<dbReference type="AlphaFoldDB" id="A0A9Q9DBK0"/>
<sequence length="267" mass="30276">MTQTIEKRENGRADAQSTMQKPPVVSAQAWEAARQEMLVKEKAHTRARDALAAERRRMPWTAVTKNYVFEGPDGKAGLLDLFAGRRQLIVYRAFYEPGVHGWPDHGCRGCSMVADQVAHLSHLNARDTTLVFASRAPQADIARLKARMGWTMPWYTITDSFDADFGVGEWHGHNVFFRDGEELFRTYLVNSRGDEQMGSTWNYLDITPLGRQEVWEDSPAGYPQTPTYKWWNWNDSYVEGAAPDKRWVEVSDAGEAAMRASDTSAKP</sequence>
<evidence type="ECO:0000313" key="3">
    <source>
        <dbReference type="Proteomes" id="UP001055460"/>
    </source>
</evidence>
<dbReference type="Pfam" id="PF05988">
    <property type="entry name" value="DUF899"/>
    <property type="match status" value="1"/>
</dbReference>
<dbReference type="RefSeq" id="WP_113080690.1">
    <property type="nucleotide sequence ID" value="NZ_CP098808.1"/>
</dbReference>
<evidence type="ECO:0000313" key="2">
    <source>
        <dbReference type="EMBL" id="USJ25748.1"/>
    </source>
</evidence>
<gene>
    <name evidence="2" type="ORF">NE863_25120</name>
</gene>
<geneLocation type="plasmid" evidence="2 3">
    <name>pA</name>
</geneLocation>
<dbReference type="Proteomes" id="UP001055460">
    <property type="component" value="Plasmid pA"/>
</dbReference>
<reference evidence="2" key="1">
    <citation type="submission" date="2022-06" db="EMBL/GenBank/DDBJ databases">
        <title>Physiological and biochemical characterization and genomic elucidation of a strain of the genus Ensifer adhaerens M8 that combines arsenic oxidation and chromium reduction.</title>
        <authorList>
            <person name="Li X."/>
            <person name="Yu c."/>
        </authorList>
    </citation>
    <scope>NUCLEOTIDE SEQUENCE</scope>
    <source>
        <strain evidence="2">M8</strain>
        <plasmid evidence="2">pA</plasmid>
    </source>
</reference>
<accession>A0A9Q9DBK0</accession>
<dbReference type="EMBL" id="CP098808">
    <property type="protein sequence ID" value="USJ25748.1"/>
    <property type="molecule type" value="Genomic_DNA"/>
</dbReference>
<proteinExistence type="predicted"/>